<keyword evidence="3" id="KW-1185">Reference proteome</keyword>
<accession>A0ABV8X1B2</accession>
<gene>
    <name evidence="2" type="ORF">ACFOZY_02625</name>
</gene>
<name>A0ABV8X1B2_9LACT</name>
<dbReference type="RefSeq" id="WP_378151945.1">
    <property type="nucleotide sequence ID" value="NZ_JBHSEC010000002.1"/>
</dbReference>
<dbReference type="Pfam" id="PF23648">
    <property type="entry name" value="DUF7147"/>
    <property type="match status" value="1"/>
</dbReference>
<proteinExistence type="predicted"/>
<dbReference type="EMBL" id="JBHSEC010000002">
    <property type="protein sequence ID" value="MFC4409326.1"/>
    <property type="molecule type" value="Genomic_DNA"/>
</dbReference>
<evidence type="ECO:0000259" key="1">
    <source>
        <dbReference type="Pfam" id="PF23648"/>
    </source>
</evidence>
<sequence>MIQRFIELGEGYGDVFELCELMQTNQSRIYRTFLFTTEINGKKMHSAALALKSVGDSKFMPIYLCREGIPESSKRVEIFIEASKKAGINPVQVEVKPSKTFAEKDLYFHYLTGVLRLNHLLPQMS</sequence>
<evidence type="ECO:0000313" key="3">
    <source>
        <dbReference type="Proteomes" id="UP001595817"/>
    </source>
</evidence>
<comment type="caution">
    <text evidence="2">The sequence shown here is derived from an EMBL/GenBank/DDBJ whole genome shotgun (WGS) entry which is preliminary data.</text>
</comment>
<organism evidence="2 3">
    <name type="scientific">Chungangia koreensis</name>
    <dbReference type="NCBI Taxonomy" id="752657"/>
    <lineage>
        <taxon>Bacteria</taxon>
        <taxon>Bacillati</taxon>
        <taxon>Bacillota</taxon>
        <taxon>Bacilli</taxon>
        <taxon>Lactobacillales</taxon>
        <taxon>Chungangia</taxon>
    </lineage>
</organism>
<dbReference type="InterPro" id="IPR055571">
    <property type="entry name" value="DUF7147"/>
</dbReference>
<reference evidence="3" key="1">
    <citation type="journal article" date="2019" name="Int. J. Syst. Evol. Microbiol.">
        <title>The Global Catalogue of Microorganisms (GCM) 10K type strain sequencing project: providing services to taxonomists for standard genome sequencing and annotation.</title>
        <authorList>
            <consortium name="The Broad Institute Genomics Platform"/>
            <consortium name="The Broad Institute Genome Sequencing Center for Infectious Disease"/>
            <person name="Wu L."/>
            <person name="Ma J."/>
        </authorList>
    </citation>
    <scope>NUCLEOTIDE SEQUENCE [LARGE SCALE GENOMIC DNA]</scope>
    <source>
        <strain evidence="3">CCUG 59778</strain>
    </source>
</reference>
<evidence type="ECO:0000313" key="2">
    <source>
        <dbReference type="EMBL" id="MFC4409326.1"/>
    </source>
</evidence>
<feature type="domain" description="DUF7147" evidence="1">
    <location>
        <begin position="1"/>
        <end position="121"/>
    </location>
</feature>
<protein>
    <recommendedName>
        <fullName evidence="1">DUF7147 domain-containing protein</fullName>
    </recommendedName>
</protein>
<dbReference type="Proteomes" id="UP001595817">
    <property type="component" value="Unassembled WGS sequence"/>
</dbReference>